<dbReference type="OrthoDB" id="414781at2759"/>
<keyword evidence="6" id="KW-1185">Reference proteome</keyword>
<sequence>MSTSVSSNREHWLDFALHSALGPAPTPSKTWLSSVLNTLKRSMPLGRTPFERLFDGVSNKRIIIAGLDAGGKSTLLRNHISVDKGKDVETRIPYVGLALENVCYPSGVTFHTLDVGGCSPQSYLKLEETVCEVADAVVWVIDAGDRDRAVEAVYELRRCVYSKLEKWDHDDAKTLRGRAALVMILINKSDAKHSLTMRHIYDSLANVCDTKIIFETDAISGKGVNEAFSWLAGQLRHGVTAQSDKKEKEKSIPEKY</sequence>
<dbReference type="Gene3D" id="3.40.50.300">
    <property type="entry name" value="P-loop containing nucleotide triphosphate hydrolases"/>
    <property type="match status" value="1"/>
</dbReference>
<evidence type="ECO:0000256" key="4">
    <source>
        <dbReference type="PIRSR" id="PIRSR606689-2"/>
    </source>
</evidence>
<feature type="binding site" evidence="4">
    <location>
        <position position="73"/>
    </location>
    <ligand>
        <name>Mg(2+)</name>
        <dbReference type="ChEBI" id="CHEBI:18420"/>
    </ligand>
</feature>
<gene>
    <name evidence="5" type="ORF">BDV96DRAFT_14743</name>
</gene>
<dbReference type="AlphaFoldDB" id="A0A6A5ZXN3"/>
<proteinExistence type="predicted"/>
<dbReference type="EMBL" id="ML977310">
    <property type="protein sequence ID" value="KAF2123148.1"/>
    <property type="molecule type" value="Genomic_DNA"/>
</dbReference>
<dbReference type="SUPFAM" id="SSF52540">
    <property type="entry name" value="P-loop containing nucleoside triphosphate hydrolases"/>
    <property type="match status" value="1"/>
</dbReference>
<evidence type="ECO:0000256" key="2">
    <source>
        <dbReference type="ARBA" id="ARBA00023134"/>
    </source>
</evidence>
<dbReference type="GO" id="GO:0046872">
    <property type="term" value="F:metal ion binding"/>
    <property type="evidence" value="ECO:0007669"/>
    <property type="project" value="UniProtKB-KW"/>
</dbReference>
<dbReference type="GO" id="GO:0005525">
    <property type="term" value="F:GTP binding"/>
    <property type="evidence" value="ECO:0007669"/>
    <property type="project" value="UniProtKB-KW"/>
</dbReference>
<feature type="binding site" evidence="3">
    <location>
        <begin position="187"/>
        <end position="190"/>
    </location>
    <ligand>
        <name>GTP</name>
        <dbReference type="ChEBI" id="CHEBI:37565"/>
    </ligand>
</feature>
<dbReference type="InterPro" id="IPR006689">
    <property type="entry name" value="Small_GTPase_ARF/SAR"/>
</dbReference>
<feature type="binding site" evidence="3">
    <location>
        <begin position="66"/>
        <end position="73"/>
    </location>
    <ligand>
        <name>GTP</name>
        <dbReference type="ChEBI" id="CHEBI:37565"/>
    </ligand>
</feature>
<dbReference type="PANTHER" id="PTHR11711">
    <property type="entry name" value="ADP RIBOSYLATION FACTOR-RELATED"/>
    <property type="match status" value="1"/>
</dbReference>
<reference evidence="5" key="1">
    <citation type="journal article" date="2020" name="Stud. Mycol.">
        <title>101 Dothideomycetes genomes: a test case for predicting lifestyles and emergence of pathogens.</title>
        <authorList>
            <person name="Haridas S."/>
            <person name="Albert R."/>
            <person name="Binder M."/>
            <person name="Bloem J."/>
            <person name="Labutti K."/>
            <person name="Salamov A."/>
            <person name="Andreopoulos B."/>
            <person name="Baker S."/>
            <person name="Barry K."/>
            <person name="Bills G."/>
            <person name="Bluhm B."/>
            <person name="Cannon C."/>
            <person name="Castanera R."/>
            <person name="Culley D."/>
            <person name="Daum C."/>
            <person name="Ezra D."/>
            <person name="Gonzalez J."/>
            <person name="Henrissat B."/>
            <person name="Kuo A."/>
            <person name="Liang C."/>
            <person name="Lipzen A."/>
            <person name="Lutzoni F."/>
            <person name="Magnuson J."/>
            <person name="Mondo S."/>
            <person name="Nolan M."/>
            <person name="Ohm R."/>
            <person name="Pangilinan J."/>
            <person name="Park H.-J."/>
            <person name="Ramirez L."/>
            <person name="Alfaro M."/>
            <person name="Sun H."/>
            <person name="Tritt A."/>
            <person name="Yoshinaga Y."/>
            <person name="Zwiers L.-H."/>
            <person name="Turgeon B."/>
            <person name="Goodwin S."/>
            <person name="Spatafora J."/>
            <person name="Crous P."/>
            <person name="Grigoriev I."/>
        </authorList>
    </citation>
    <scope>NUCLEOTIDE SEQUENCE</scope>
    <source>
        <strain evidence="5">CBS 627.86</strain>
    </source>
</reference>
<organism evidence="5 6">
    <name type="scientific">Lophiotrema nucula</name>
    <dbReference type="NCBI Taxonomy" id="690887"/>
    <lineage>
        <taxon>Eukaryota</taxon>
        <taxon>Fungi</taxon>
        <taxon>Dikarya</taxon>
        <taxon>Ascomycota</taxon>
        <taxon>Pezizomycotina</taxon>
        <taxon>Dothideomycetes</taxon>
        <taxon>Pleosporomycetidae</taxon>
        <taxon>Pleosporales</taxon>
        <taxon>Lophiotremataceae</taxon>
        <taxon>Lophiotrema</taxon>
    </lineage>
</organism>
<dbReference type="Pfam" id="PF00025">
    <property type="entry name" value="Arf"/>
    <property type="match status" value="1"/>
</dbReference>
<dbReference type="GO" id="GO:0003924">
    <property type="term" value="F:GTPase activity"/>
    <property type="evidence" value="ECO:0007669"/>
    <property type="project" value="InterPro"/>
</dbReference>
<dbReference type="InterPro" id="IPR024156">
    <property type="entry name" value="Small_GTPase_ARF"/>
</dbReference>
<keyword evidence="2 3" id="KW-0342">GTP-binding</keyword>
<evidence type="ECO:0000313" key="5">
    <source>
        <dbReference type="EMBL" id="KAF2123148.1"/>
    </source>
</evidence>
<dbReference type="PRINTS" id="PR00449">
    <property type="entry name" value="RASTRNSFRMNG"/>
</dbReference>
<dbReference type="SMART" id="SM00177">
    <property type="entry name" value="ARF"/>
    <property type="match status" value="1"/>
</dbReference>
<keyword evidence="4" id="KW-0479">Metal-binding</keyword>
<dbReference type="InterPro" id="IPR027417">
    <property type="entry name" value="P-loop_NTPase"/>
</dbReference>
<keyword evidence="4" id="KW-0460">Magnesium</keyword>
<protein>
    <submittedName>
        <fullName evidence="5">ADP-ribosylation factor family-domain-containing protein</fullName>
    </submittedName>
</protein>
<feature type="binding site" evidence="3">
    <location>
        <position position="117"/>
    </location>
    <ligand>
        <name>GTP</name>
        <dbReference type="ChEBI" id="CHEBI:37565"/>
    </ligand>
</feature>
<evidence type="ECO:0000256" key="1">
    <source>
        <dbReference type="ARBA" id="ARBA00022741"/>
    </source>
</evidence>
<dbReference type="Proteomes" id="UP000799770">
    <property type="component" value="Unassembled WGS sequence"/>
</dbReference>
<dbReference type="PROSITE" id="PS51417">
    <property type="entry name" value="ARF"/>
    <property type="match status" value="1"/>
</dbReference>
<evidence type="ECO:0000313" key="6">
    <source>
        <dbReference type="Proteomes" id="UP000799770"/>
    </source>
</evidence>
<evidence type="ECO:0000256" key="3">
    <source>
        <dbReference type="PIRSR" id="PIRSR606689-1"/>
    </source>
</evidence>
<accession>A0A6A5ZXN3</accession>
<keyword evidence="1 3" id="KW-0547">Nucleotide-binding</keyword>
<name>A0A6A5ZXN3_9PLEO</name>